<feature type="transmembrane region" description="Helical" evidence="1">
    <location>
        <begin position="52"/>
        <end position="73"/>
    </location>
</feature>
<evidence type="ECO:0000313" key="3">
    <source>
        <dbReference type="Proteomes" id="UP001162131"/>
    </source>
</evidence>
<feature type="transmembrane region" description="Helical" evidence="1">
    <location>
        <begin position="261"/>
        <end position="279"/>
    </location>
</feature>
<keyword evidence="1" id="KW-0812">Transmembrane</keyword>
<keyword evidence="1" id="KW-1133">Transmembrane helix</keyword>
<feature type="transmembrane region" description="Helical" evidence="1">
    <location>
        <begin position="143"/>
        <end position="169"/>
    </location>
</feature>
<feature type="transmembrane region" description="Helical" evidence="1">
    <location>
        <begin position="189"/>
        <end position="216"/>
    </location>
</feature>
<dbReference type="InterPro" id="IPR052994">
    <property type="entry name" value="Tiny_macrocysts_regulators"/>
</dbReference>
<sequence length="884" mass="102467">MLSDNPAEILEGSKKLNYQEKLLNKWKIHIFKLFRKIFKSEYSKGFSMNTQLLVEIFINTLLSFQMIALAWYPDMDISEWNRYTSFWKFVSCFNLINVCSFFGIMDLCFYFIASILMLCFGALLLMLVNEFTELKIPKLLVKILRILFLVWTTLLYVPSLIELSIVFKYSTFNYDKVCELYGSHDPSLLAYGVLGTLVSPILIFFLIFLAFFQELFTADTRHGLWRKILTVRAHSSVDVKLLIFKTAMSISYVSFGNTEPIRFLVTFTIASFWIFLEFLRKWPYYNKFENCIKSCEMFSVCLSLFSVMLGKAMDNAGIIFMLNFFMQPISAIIVSWFLITKIANKKHSVVNDSNQYEFERSIRHLLCNKELEDKAQVINYFSGCYTNKTIIKDKLLVIWEVNFCSFSLKNQKLARIKLTKKKSIVPTLEGTIQELKAIKIIDKRDYSSTDSLYIEYLEELKNTKAHDFEVCCTLLDLGSELSASIPQYKKIHFLAIKSCTLLLELKDFYGKLIAKHKHLELYDLYITFLQNILGEFDQASSMSRLKASINHQLSFTTIYDSNISSFEDSGILLVSANENSFGTIAYINSKASQLLKGTISDLVGTDLHDYIPSVFSIDHYFIMKKFFIEYIDKEIAHQGQFFIQNSLGYLVECRFRISLSAFHNNAYFLVSISPITTCRQLALISEEGVIYNCTEIFSHYIGASTTNIKNLCISDFIPHLDISEMKPFEPLIIKKNEKNLAIVHTVKELRTKTIHMLLIIHDEKEINLWKVGKDISQIEYFKKIELSQKDLEKITQSSTFDFLDTKNQEFIPLISTSQEKQEEINMLIDEKPSKKYNNLNKTEEKSKQISVTNTKTTVASKHIEALSRKMKIFQKILLLSVIIT</sequence>
<evidence type="ECO:0000313" key="2">
    <source>
        <dbReference type="EMBL" id="CAG9322468.1"/>
    </source>
</evidence>
<name>A0AAU9JNL6_9CILI</name>
<accession>A0AAU9JNL6</accession>
<feature type="transmembrane region" description="Helical" evidence="1">
    <location>
        <begin position="316"/>
        <end position="339"/>
    </location>
</feature>
<dbReference type="PANTHER" id="PTHR31600:SF2">
    <property type="entry name" value="GAMETE ENRICHED GENE 10 PROTEIN-RELATED"/>
    <property type="match status" value="1"/>
</dbReference>
<feature type="transmembrane region" description="Helical" evidence="1">
    <location>
        <begin position="110"/>
        <end position="131"/>
    </location>
</feature>
<feature type="transmembrane region" description="Helical" evidence="1">
    <location>
        <begin position="85"/>
        <end position="104"/>
    </location>
</feature>
<gene>
    <name evidence="2" type="ORF">BSTOLATCC_MIC31600</name>
</gene>
<dbReference type="PANTHER" id="PTHR31600">
    <property type="entry name" value="TINY MACROCYSTS PROTEIN B-RELATED"/>
    <property type="match status" value="1"/>
</dbReference>
<feature type="transmembrane region" description="Helical" evidence="1">
    <location>
        <begin position="237"/>
        <end position="255"/>
    </location>
</feature>
<evidence type="ECO:0008006" key="4">
    <source>
        <dbReference type="Google" id="ProtNLM"/>
    </source>
</evidence>
<organism evidence="2 3">
    <name type="scientific">Blepharisma stoltei</name>
    <dbReference type="NCBI Taxonomy" id="1481888"/>
    <lineage>
        <taxon>Eukaryota</taxon>
        <taxon>Sar</taxon>
        <taxon>Alveolata</taxon>
        <taxon>Ciliophora</taxon>
        <taxon>Postciliodesmatophora</taxon>
        <taxon>Heterotrichea</taxon>
        <taxon>Heterotrichida</taxon>
        <taxon>Blepharismidae</taxon>
        <taxon>Blepharisma</taxon>
    </lineage>
</organism>
<comment type="caution">
    <text evidence="2">The sequence shown here is derived from an EMBL/GenBank/DDBJ whole genome shotgun (WGS) entry which is preliminary data.</text>
</comment>
<protein>
    <recommendedName>
        <fullName evidence="4">PAS domain-containing protein</fullName>
    </recommendedName>
</protein>
<dbReference type="Proteomes" id="UP001162131">
    <property type="component" value="Unassembled WGS sequence"/>
</dbReference>
<evidence type="ECO:0000256" key="1">
    <source>
        <dbReference type="SAM" id="Phobius"/>
    </source>
</evidence>
<dbReference type="EMBL" id="CAJZBQ010000032">
    <property type="protein sequence ID" value="CAG9322468.1"/>
    <property type="molecule type" value="Genomic_DNA"/>
</dbReference>
<keyword evidence="3" id="KW-1185">Reference proteome</keyword>
<dbReference type="AlphaFoldDB" id="A0AAU9JNL6"/>
<reference evidence="2" key="1">
    <citation type="submission" date="2021-09" db="EMBL/GenBank/DDBJ databases">
        <authorList>
            <consortium name="AG Swart"/>
            <person name="Singh M."/>
            <person name="Singh A."/>
            <person name="Seah K."/>
            <person name="Emmerich C."/>
        </authorList>
    </citation>
    <scope>NUCLEOTIDE SEQUENCE</scope>
    <source>
        <strain evidence="2">ATCC30299</strain>
    </source>
</reference>
<proteinExistence type="predicted"/>
<keyword evidence="1" id="KW-0472">Membrane</keyword>